<evidence type="ECO:0000256" key="1">
    <source>
        <dbReference type="SAM" id="Phobius"/>
    </source>
</evidence>
<dbReference type="RefSeq" id="WP_147267001.1">
    <property type="nucleotide sequence ID" value="NZ_QPGB01000005.1"/>
</dbReference>
<feature type="transmembrane region" description="Helical" evidence="1">
    <location>
        <begin position="75"/>
        <end position="97"/>
    </location>
</feature>
<accession>A0A368L0D0</accession>
<dbReference type="EMBL" id="QPGB01000005">
    <property type="protein sequence ID" value="RCS56741.1"/>
    <property type="molecule type" value="Genomic_DNA"/>
</dbReference>
<organism evidence="2 3">
    <name type="scientific">Parvibium lacunae</name>
    <dbReference type="NCBI Taxonomy" id="1888893"/>
    <lineage>
        <taxon>Bacteria</taxon>
        <taxon>Pseudomonadati</taxon>
        <taxon>Pseudomonadota</taxon>
        <taxon>Betaproteobacteria</taxon>
        <taxon>Burkholderiales</taxon>
        <taxon>Alcaligenaceae</taxon>
        <taxon>Parvibium</taxon>
    </lineage>
</organism>
<keyword evidence="1" id="KW-0472">Membrane</keyword>
<evidence type="ECO:0000313" key="3">
    <source>
        <dbReference type="Proteomes" id="UP000252357"/>
    </source>
</evidence>
<proteinExistence type="predicted"/>
<evidence type="ECO:0000313" key="2">
    <source>
        <dbReference type="EMBL" id="RCS56741.1"/>
    </source>
</evidence>
<reference evidence="2 3" key="1">
    <citation type="journal article" date="2018" name="Int. J. Syst. Evol. Microbiol.">
        <title>Parvibium lacunae gen. nov., sp. nov., a new member of the family Alcaligenaceae isolated from a freshwater pond.</title>
        <authorList>
            <person name="Chen W.M."/>
            <person name="Xie P.B."/>
            <person name="Hsu M.Y."/>
            <person name="Sheu S.Y."/>
        </authorList>
    </citation>
    <scope>NUCLEOTIDE SEQUENCE [LARGE SCALE GENOMIC DNA]</scope>
    <source>
        <strain evidence="2 3">KMB9</strain>
    </source>
</reference>
<feature type="transmembrane region" description="Helical" evidence="1">
    <location>
        <begin position="21"/>
        <end position="40"/>
    </location>
</feature>
<comment type="caution">
    <text evidence="2">The sequence shown here is derived from an EMBL/GenBank/DDBJ whole genome shotgun (WGS) entry which is preliminary data.</text>
</comment>
<protein>
    <submittedName>
        <fullName evidence="2">Uncharacterized protein</fullName>
    </submittedName>
</protein>
<keyword evidence="1" id="KW-1133">Transmembrane helix</keyword>
<sequence>MIFDPDSGSQAWMIENGARGAYFGMLILCISLTLISLIGVLSAGPAGLAVVLGALSFLIKHYATAIGGFSQSEMLLLAAAEASLVILAIAIFSPALAVSAVTMTSFQVILGTKIAGIACGFLECGEYLSNFLAPAWIFSKSLLF</sequence>
<dbReference type="Proteomes" id="UP000252357">
    <property type="component" value="Unassembled WGS sequence"/>
</dbReference>
<name>A0A368L0D0_9BURK</name>
<keyword evidence="1" id="KW-0812">Transmembrane</keyword>
<keyword evidence="3" id="KW-1185">Reference proteome</keyword>
<feature type="transmembrane region" description="Helical" evidence="1">
    <location>
        <begin position="46"/>
        <end position="63"/>
    </location>
</feature>
<dbReference type="AlphaFoldDB" id="A0A368L0D0"/>
<gene>
    <name evidence="2" type="ORF">DU000_10340</name>
</gene>